<evidence type="ECO:0000313" key="7">
    <source>
        <dbReference type="EMBL" id="RMB63924.1"/>
    </source>
</evidence>
<dbReference type="Proteomes" id="UP000281985">
    <property type="component" value="Unassembled WGS sequence"/>
</dbReference>
<keyword evidence="3 4" id="KW-0408">Iron</keyword>
<reference evidence="7 8" key="1">
    <citation type="submission" date="2018-10" db="EMBL/GenBank/DDBJ databases">
        <title>Dokdonia luteus sp. nov., isolated from sea water.</title>
        <authorList>
            <person name="Zhou L.Y."/>
            <person name="Du Z.J."/>
        </authorList>
    </citation>
    <scope>NUCLEOTIDE SEQUENCE [LARGE SCALE GENOMIC DNA]</scope>
    <source>
        <strain evidence="7 8">SH27</strain>
    </source>
</reference>
<dbReference type="Pfam" id="PF00034">
    <property type="entry name" value="Cytochrom_C"/>
    <property type="match status" value="1"/>
</dbReference>
<dbReference type="GO" id="GO:0046872">
    <property type="term" value="F:metal ion binding"/>
    <property type="evidence" value="ECO:0007669"/>
    <property type="project" value="UniProtKB-KW"/>
</dbReference>
<keyword evidence="1 4" id="KW-0349">Heme</keyword>
<dbReference type="GO" id="GO:0009055">
    <property type="term" value="F:electron transfer activity"/>
    <property type="evidence" value="ECO:0007669"/>
    <property type="project" value="InterPro"/>
</dbReference>
<dbReference type="PANTHER" id="PTHR35008">
    <property type="entry name" value="BLL4482 PROTEIN-RELATED"/>
    <property type="match status" value="1"/>
</dbReference>
<name>A0A3M0GGX7_9FLAO</name>
<sequence>MKFIISSIAVGILSVYAFAKADSSPHTTYTTQTPLEASITRGAEVYNDFCIQCHLGKGEGVEGTFPPLGKSDWLTPERYKEAIQVVKYGQNGEITVNGVTYNGVMANLGLYDDEVADVMNYIMNNWGNTQEQMVTEEEVKGITE</sequence>
<evidence type="ECO:0000256" key="5">
    <source>
        <dbReference type="SAM" id="SignalP"/>
    </source>
</evidence>
<feature type="chain" id="PRO_5017970865" evidence="5">
    <location>
        <begin position="22"/>
        <end position="144"/>
    </location>
</feature>
<dbReference type="AlphaFoldDB" id="A0A3M0GGX7"/>
<comment type="caution">
    <text evidence="7">The sequence shown here is derived from an EMBL/GenBank/DDBJ whole genome shotgun (WGS) entry which is preliminary data.</text>
</comment>
<evidence type="ECO:0000256" key="1">
    <source>
        <dbReference type="ARBA" id="ARBA00022617"/>
    </source>
</evidence>
<gene>
    <name evidence="7" type="ORF">EAX61_00640</name>
</gene>
<evidence type="ECO:0000256" key="2">
    <source>
        <dbReference type="ARBA" id="ARBA00022723"/>
    </source>
</evidence>
<dbReference type="InterPro" id="IPR009056">
    <property type="entry name" value="Cyt_c-like_dom"/>
</dbReference>
<dbReference type="PROSITE" id="PS51007">
    <property type="entry name" value="CYTC"/>
    <property type="match status" value="1"/>
</dbReference>
<dbReference type="OrthoDB" id="9811395at2"/>
<keyword evidence="8" id="KW-1185">Reference proteome</keyword>
<feature type="domain" description="Cytochrome c" evidence="6">
    <location>
        <begin position="37"/>
        <end position="126"/>
    </location>
</feature>
<proteinExistence type="predicted"/>
<organism evidence="7 8">
    <name type="scientific">Dokdonia sinensis</name>
    <dbReference type="NCBI Taxonomy" id="2479847"/>
    <lineage>
        <taxon>Bacteria</taxon>
        <taxon>Pseudomonadati</taxon>
        <taxon>Bacteroidota</taxon>
        <taxon>Flavobacteriia</taxon>
        <taxon>Flavobacteriales</taxon>
        <taxon>Flavobacteriaceae</taxon>
        <taxon>Dokdonia</taxon>
    </lineage>
</organism>
<keyword evidence="2 4" id="KW-0479">Metal-binding</keyword>
<evidence type="ECO:0000256" key="3">
    <source>
        <dbReference type="ARBA" id="ARBA00023004"/>
    </source>
</evidence>
<evidence type="ECO:0000256" key="4">
    <source>
        <dbReference type="PROSITE-ProRule" id="PRU00433"/>
    </source>
</evidence>
<protein>
    <submittedName>
        <fullName evidence="7">Cytochrome c</fullName>
    </submittedName>
</protein>
<dbReference type="SUPFAM" id="SSF46626">
    <property type="entry name" value="Cytochrome c"/>
    <property type="match status" value="1"/>
</dbReference>
<dbReference type="InterPro" id="IPR036909">
    <property type="entry name" value="Cyt_c-like_dom_sf"/>
</dbReference>
<dbReference type="GO" id="GO:0020037">
    <property type="term" value="F:heme binding"/>
    <property type="evidence" value="ECO:0007669"/>
    <property type="project" value="InterPro"/>
</dbReference>
<accession>A0A3M0GGX7</accession>
<keyword evidence="5" id="KW-0732">Signal</keyword>
<dbReference type="InterPro" id="IPR051459">
    <property type="entry name" value="Cytochrome_c-type_DH"/>
</dbReference>
<dbReference type="EMBL" id="REFV01000001">
    <property type="protein sequence ID" value="RMB63924.1"/>
    <property type="molecule type" value="Genomic_DNA"/>
</dbReference>
<feature type="signal peptide" evidence="5">
    <location>
        <begin position="1"/>
        <end position="21"/>
    </location>
</feature>
<dbReference type="Gene3D" id="1.10.760.10">
    <property type="entry name" value="Cytochrome c-like domain"/>
    <property type="match status" value="1"/>
</dbReference>
<evidence type="ECO:0000313" key="8">
    <source>
        <dbReference type="Proteomes" id="UP000281985"/>
    </source>
</evidence>
<dbReference type="PANTHER" id="PTHR35008:SF8">
    <property type="entry name" value="ALCOHOL DEHYDROGENASE CYTOCHROME C SUBUNIT"/>
    <property type="match status" value="1"/>
</dbReference>
<dbReference type="RefSeq" id="WP_121915720.1">
    <property type="nucleotide sequence ID" value="NZ_REFV01000001.1"/>
</dbReference>
<evidence type="ECO:0000259" key="6">
    <source>
        <dbReference type="PROSITE" id="PS51007"/>
    </source>
</evidence>